<evidence type="ECO:0000256" key="1">
    <source>
        <dbReference type="ARBA" id="ARBA00004496"/>
    </source>
</evidence>
<dbReference type="GO" id="GO:0003887">
    <property type="term" value="F:DNA-directed DNA polymerase activity"/>
    <property type="evidence" value="ECO:0007669"/>
    <property type="project" value="UniProtKB-UniRule"/>
</dbReference>
<evidence type="ECO:0000256" key="6">
    <source>
        <dbReference type="ARBA" id="ARBA00022695"/>
    </source>
</evidence>
<dbReference type="SMART" id="SM00480">
    <property type="entry name" value="POL3Bc"/>
    <property type="match status" value="1"/>
</dbReference>
<keyword evidence="4 10" id="KW-0963">Cytoplasm</keyword>
<keyword evidence="6 10" id="KW-0548">Nucleotidyltransferase</keyword>
<evidence type="ECO:0000256" key="9">
    <source>
        <dbReference type="ARBA" id="ARBA00023125"/>
    </source>
</evidence>
<dbReference type="Gene3D" id="3.70.10.10">
    <property type="match status" value="1"/>
</dbReference>
<evidence type="ECO:0000256" key="7">
    <source>
        <dbReference type="ARBA" id="ARBA00022705"/>
    </source>
</evidence>
<evidence type="ECO:0000256" key="10">
    <source>
        <dbReference type="PIRNR" id="PIRNR000804"/>
    </source>
</evidence>
<dbReference type="NCBIfam" id="TIGR00663">
    <property type="entry name" value="dnan"/>
    <property type="match status" value="1"/>
</dbReference>
<dbReference type="AlphaFoldDB" id="A0A220VCM7"/>
<keyword evidence="8 10" id="KW-0239">DNA-directed DNA polymerase</keyword>
<evidence type="ECO:0000256" key="8">
    <source>
        <dbReference type="ARBA" id="ARBA00022932"/>
    </source>
</evidence>
<dbReference type="InterPro" id="IPR001001">
    <property type="entry name" value="DNA_polIII_beta"/>
</dbReference>
<evidence type="ECO:0000313" key="14">
    <source>
        <dbReference type="EMBL" id="ASK78144.1"/>
    </source>
</evidence>
<feature type="domain" description="DNA polymerase III beta sliding clamp C-terminal" evidence="13">
    <location>
        <begin position="247"/>
        <end position="365"/>
    </location>
</feature>
<dbReference type="GO" id="GO:0006271">
    <property type="term" value="P:DNA strand elongation involved in DNA replication"/>
    <property type="evidence" value="ECO:0007669"/>
    <property type="project" value="TreeGrafter"/>
</dbReference>
<comment type="similarity">
    <text evidence="2 10">Belongs to the beta sliding clamp family.</text>
</comment>
<evidence type="ECO:0000256" key="3">
    <source>
        <dbReference type="ARBA" id="ARBA00021035"/>
    </source>
</evidence>
<dbReference type="PIRSF" id="PIRSF000804">
    <property type="entry name" value="DNA_pol_III_b"/>
    <property type="match status" value="1"/>
</dbReference>
<evidence type="ECO:0000313" key="15">
    <source>
        <dbReference type="Proteomes" id="UP000242175"/>
    </source>
</evidence>
<dbReference type="SUPFAM" id="SSF55979">
    <property type="entry name" value="DNA clamp"/>
    <property type="match status" value="3"/>
</dbReference>
<dbReference type="Proteomes" id="UP000242175">
    <property type="component" value="Chromosome large"/>
</dbReference>
<comment type="function">
    <text evidence="10">Confers DNA tethering and processivity to DNA polymerases and other proteins. Acts as a clamp, forming a ring around DNA (a reaction catalyzed by the clamp-loading complex) which diffuses in an ATP-independent manner freely and bidirectionally along dsDNA. Initially characterized for its ability to contact the catalytic subunit of DNA polymerase III (Pol III), a complex, multichain enzyme responsible for most of the replicative synthesis in bacteria; Pol III exhibits 3'-5' exonuclease proofreading activity. The beta chain is required for initiation of replication as well as for processivity of DNA replication.</text>
</comment>
<keyword evidence="15" id="KW-1185">Reference proteome</keyword>
<dbReference type="OrthoDB" id="8421503at2"/>
<dbReference type="PANTHER" id="PTHR30478:SF0">
    <property type="entry name" value="BETA SLIDING CLAMP"/>
    <property type="match status" value="1"/>
</dbReference>
<feature type="domain" description="DNA polymerase III beta sliding clamp central" evidence="12">
    <location>
        <begin position="131"/>
        <end position="244"/>
    </location>
</feature>
<dbReference type="InterPro" id="IPR022637">
    <property type="entry name" value="DNA_polIII_beta_cen"/>
</dbReference>
<protein>
    <recommendedName>
        <fullName evidence="3 10">Beta sliding clamp</fullName>
    </recommendedName>
</protein>
<evidence type="ECO:0000259" key="12">
    <source>
        <dbReference type="Pfam" id="PF02767"/>
    </source>
</evidence>
<evidence type="ECO:0000259" key="11">
    <source>
        <dbReference type="Pfam" id="PF00712"/>
    </source>
</evidence>
<dbReference type="InterPro" id="IPR022635">
    <property type="entry name" value="DNA_polIII_beta_C"/>
</dbReference>
<evidence type="ECO:0000259" key="13">
    <source>
        <dbReference type="Pfam" id="PF02768"/>
    </source>
</evidence>
<evidence type="ECO:0000256" key="4">
    <source>
        <dbReference type="ARBA" id="ARBA00022490"/>
    </source>
</evidence>
<evidence type="ECO:0000256" key="2">
    <source>
        <dbReference type="ARBA" id="ARBA00010752"/>
    </source>
</evidence>
<keyword evidence="7 10" id="KW-0235">DNA replication</keyword>
<proteinExistence type="inferred from homology"/>
<dbReference type="Pfam" id="PF02768">
    <property type="entry name" value="DNA_pol3_beta_3"/>
    <property type="match status" value="1"/>
</dbReference>
<dbReference type="PANTHER" id="PTHR30478">
    <property type="entry name" value="DNA POLYMERASE III SUBUNIT BETA"/>
    <property type="match status" value="1"/>
</dbReference>
<keyword evidence="5 10" id="KW-0808">Transferase</keyword>
<dbReference type="GO" id="GO:0005737">
    <property type="term" value="C:cytoplasm"/>
    <property type="evidence" value="ECO:0007669"/>
    <property type="project" value="UniProtKB-SubCell"/>
</dbReference>
<dbReference type="GO" id="GO:0009360">
    <property type="term" value="C:DNA polymerase III complex"/>
    <property type="evidence" value="ECO:0007669"/>
    <property type="project" value="InterPro"/>
</dbReference>
<organism evidence="14 15">
    <name type="scientific">Paraphotobacterium marinum</name>
    <dbReference type="NCBI Taxonomy" id="1755811"/>
    <lineage>
        <taxon>Bacteria</taxon>
        <taxon>Pseudomonadati</taxon>
        <taxon>Pseudomonadota</taxon>
        <taxon>Gammaproteobacteria</taxon>
        <taxon>Vibrionales</taxon>
        <taxon>Vibrionaceae</taxon>
        <taxon>Paraphotobacterium</taxon>
    </lineage>
</organism>
<reference evidence="14 15" key="1">
    <citation type="journal article" date="2016" name="Int. J. Syst. Evol. Microbiol.">
        <title>Paraphotobacterium marinum gen. nov., sp. nov., a member of the family Vibrionaceae, isolated from surface seawater.</title>
        <authorList>
            <person name="Huang Z."/>
            <person name="Dong C."/>
            <person name="Shao Z."/>
        </authorList>
    </citation>
    <scope>NUCLEOTIDE SEQUENCE [LARGE SCALE GENOMIC DNA]</scope>
    <source>
        <strain evidence="14 15">NSCS20N07D</strain>
    </source>
</reference>
<dbReference type="Gene3D" id="3.10.150.10">
    <property type="entry name" value="DNA Polymerase III, subunit A, domain 2"/>
    <property type="match status" value="1"/>
</dbReference>
<dbReference type="GO" id="GO:0008408">
    <property type="term" value="F:3'-5' exonuclease activity"/>
    <property type="evidence" value="ECO:0007669"/>
    <property type="project" value="InterPro"/>
</dbReference>
<dbReference type="KEGG" id="pmai:CF386_03375"/>
<accession>A0A220VCM7</accession>
<dbReference type="InterPro" id="IPR046938">
    <property type="entry name" value="DNA_clamp_sf"/>
</dbReference>
<dbReference type="GO" id="GO:0003677">
    <property type="term" value="F:DNA binding"/>
    <property type="evidence" value="ECO:0007669"/>
    <property type="project" value="UniProtKB-UniRule"/>
</dbReference>
<feature type="domain" description="DNA polymerase III beta sliding clamp N-terminal" evidence="11">
    <location>
        <begin position="1"/>
        <end position="119"/>
    </location>
</feature>
<comment type="subcellular location">
    <subcellularLocation>
        <location evidence="1 10">Cytoplasm</location>
    </subcellularLocation>
</comment>
<dbReference type="Pfam" id="PF00712">
    <property type="entry name" value="DNA_pol3_beta"/>
    <property type="match status" value="1"/>
</dbReference>
<gene>
    <name evidence="14" type="ORF">CF386_03375</name>
</gene>
<dbReference type="RefSeq" id="WP_089073053.1">
    <property type="nucleotide sequence ID" value="NZ_CBCSAM010000012.1"/>
</dbReference>
<comment type="subunit">
    <text evidence="10">Forms a ring-shaped head-to-tail homodimer around DNA.</text>
</comment>
<dbReference type="CDD" id="cd00140">
    <property type="entry name" value="beta_clamp"/>
    <property type="match status" value="1"/>
</dbReference>
<dbReference type="Pfam" id="PF02767">
    <property type="entry name" value="DNA_pol3_beta_2"/>
    <property type="match status" value="1"/>
</dbReference>
<dbReference type="EMBL" id="CP022355">
    <property type="protein sequence ID" value="ASK78144.1"/>
    <property type="molecule type" value="Genomic_DNA"/>
</dbReference>
<dbReference type="InterPro" id="IPR022634">
    <property type="entry name" value="DNA_polIII_beta_N"/>
</dbReference>
<name>A0A220VCM7_9GAMM</name>
<keyword evidence="9" id="KW-0238">DNA-binding</keyword>
<sequence>MKLKIKKSSLIKPFQTVSSIVSSRATSEILSHILVTLRDKNIYLTSSDLEVEIFYTIENVLDGQFNNSFTVPSKKFLDIFKTFSDNSYIELVILENKLKVQAGSSSFVFSSLDSEQFPANENFNAEISFFVESNNLRKILNDVQFSMANQDIRYFLNGVLLDINDALLTAVATDGHRLALSSIEIISDIKHTKVIIPRKGVNELIKILNESNLKIKVEINKNNLAITTNNFRFITKLIDGSFPNYENVIPNESHNKIIINRETFKSALIRASILTNDRFKAVVMKVSENLITISASNAENEQAEERLQINYNSSDIEIGVNVNYLLDVINALKTDKLEISLQDSTSGILIKDIPQSNTLYLISPCRY</sequence>
<evidence type="ECO:0000256" key="5">
    <source>
        <dbReference type="ARBA" id="ARBA00022679"/>
    </source>
</evidence>